<feature type="domain" description="C2H2-type" evidence="7">
    <location>
        <begin position="113"/>
        <end position="142"/>
    </location>
</feature>
<evidence type="ECO:0000256" key="5">
    <source>
        <dbReference type="PROSITE-ProRule" id="PRU00042"/>
    </source>
</evidence>
<dbReference type="STRING" id="246404.A0A507FD03"/>
<dbReference type="PANTHER" id="PTHR24379:SF127">
    <property type="entry name" value="BLOODY FINGERS-RELATED"/>
    <property type="match status" value="1"/>
</dbReference>
<feature type="region of interest" description="Disordered" evidence="6">
    <location>
        <begin position="74"/>
        <end position="103"/>
    </location>
</feature>
<sequence>MTKVSGAKPGAFLISKDAPPTVQVANEFGLCLTSMFGFLDSSFHQYLHFDLLDNNAAVPAPDLDTRSLVSCHEDDSLDCGSPPTTTTTTPPLTTTPASLRDTETRWRKKKHTYPCPHLDCTREFPTKARLTSHSVTHSGERPFACSFAGCDKAYTTNNRRKVHMRSHSKHRPYTCNQCEYAATQMCTLRSHLLTQEKREFKLKNARTVPCSHCGQLYKTQESLKKHQRQIHGN</sequence>
<keyword evidence="4" id="KW-0862">Zinc</keyword>
<proteinExistence type="predicted"/>
<keyword evidence="1" id="KW-0479">Metal-binding</keyword>
<organism evidence="8 9">
    <name type="scientific">Chytriomyces confervae</name>
    <dbReference type="NCBI Taxonomy" id="246404"/>
    <lineage>
        <taxon>Eukaryota</taxon>
        <taxon>Fungi</taxon>
        <taxon>Fungi incertae sedis</taxon>
        <taxon>Chytridiomycota</taxon>
        <taxon>Chytridiomycota incertae sedis</taxon>
        <taxon>Chytridiomycetes</taxon>
        <taxon>Chytridiales</taxon>
        <taxon>Chytriomycetaceae</taxon>
        <taxon>Chytriomyces</taxon>
    </lineage>
</organism>
<evidence type="ECO:0000256" key="3">
    <source>
        <dbReference type="ARBA" id="ARBA00022771"/>
    </source>
</evidence>
<dbReference type="InterPro" id="IPR036236">
    <property type="entry name" value="Znf_C2H2_sf"/>
</dbReference>
<keyword evidence="3 5" id="KW-0863">Zinc-finger</keyword>
<dbReference type="PROSITE" id="PS50157">
    <property type="entry name" value="ZINC_FINGER_C2H2_2"/>
    <property type="match status" value="3"/>
</dbReference>
<evidence type="ECO:0000256" key="6">
    <source>
        <dbReference type="SAM" id="MobiDB-lite"/>
    </source>
</evidence>
<dbReference type="AlphaFoldDB" id="A0A507FD03"/>
<evidence type="ECO:0000256" key="2">
    <source>
        <dbReference type="ARBA" id="ARBA00022737"/>
    </source>
</evidence>
<dbReference type="PANTHER" id="PTHR24379">
    <property type="entry name" value="KRAB AND ZINC FINGER DOMAIN-CONTAINING"/>
    <property type="match status" value="1"/>
</dbReference>
<keyword evidence="9" id="KW-1185">Reference proteome</keyword>
<dbReference type="SUPFAM" id="SSF57667">
    <property type="entry name" value="beta-beta-alpha zinc fingers"/>
    <property type="match status" value="2"/>
</dbReference>
<evidence type="ECO:0000259" key="7">
    <source>
        <dbReference type="PROSITE" id="PS50157"/>
    </source>
</evidence>
<name>A0A507FD03_9FUNG</name>
<dbReference type="Proteomes" id="UP000320333">
    <property type="component" value="Unassembled WGS sequence"/>
</dbReference>
<evidence type="ECO:0000256" key="1">
    <source>
        <dbReference type="ARBA" id="ARBA00022723"/>
    </source>
</evidence>
<dbReference type="PROSITE" id="PS00028">
    <property type="entry name" value="ZINC_FINGER_C2H2_1"/>
    <property type="match status" value="3"/>
</dbReference>
<dbReference type="GO" id="GO:0000977">
    <property type="term" value="F:RNA polymerase II transcription regulatory region sequence-specific DNA binding"/>
    <property type="evidence" value="ECO:0007669"/>
    <property type="project" value="TreeGrafter"/>
</dbReference>
<dbReference type="EMBL" id="QEAP01000205">
    <property type="protein sequence ID" value="TPX73156.1"/>
    <property type="molecule type" value="Genomic_DNA"/>
</dbReference>
<evidence type="ECO:0000313" key="9">
    <source>
        <dbReference type="Proteomes" id="UP000320333"/>
    </source>
</evidence>
<keyword evidence="2" id="KW-0677">Repeat</keyword>
<accession>A0A507FD03</accession>
<protein>
    <recommendedName>
        <fullName evidence="7">C2H2-type domain-containing protein</fullName>
    </recommendedName>
</protein>
<dbReference type="FunFam" id="3.30.160.60:FF:000446">
    <property type="entry name" value="Zinc finger protein"/>
    <property type="match status" value="1"/>
</dbReference>
<dbReference type="InterPro" id="IPR013087">
    <property type="entry name" value="Znf_C2H2_type"/>
</dbReference>
<comment type="caution">
    <text evidence="8">The sequence shown here is derived from an EMBL/GenBank/DDBJ whole genome shotgun (WGS) entry which is preliminary data.</text>
</comment>
<dbReference type="GO" id="GO:0008270">
    <property type="term" value="F:zinc ion binding"/>
    <property type="evidence" value="ECO:0007669"/>
    <property type="project" value="UniProtKB-KW"/>
</dbReference>
<evidence type="ECO:0000256" key="4">
    <source>
        <dbReference type="ARBA" id="ARBA00022833"/>
    </source>
</evidence>
<feature type="domain" description="C2H2-type" evidence="7">
    <location>
        <begin position="208"/>
        <end position="233"/>
    </location>
</feature>
<dbReference type="OrthoDB" id="2140680at2759"/>
<evidence type="ECO:0000313" key="8">
    <source>
        <dbReference type="EMBL" id="TPX73156.1"/>
    </source>
</evidence>
<feature type="domain" description="C2H2-type" evidence="7">
    <location>
        <begin position="143"/>
        <end position="172"/>
    </location>
</feature>
<dbReference type="SMART" id="SM00355">
    <property type="entry name" value="ZnF_C2H2"/>
    <property type="match status" value="4"/>
</dbReference>
<reference evidence="8 9" key="1">
    <citation type="journal article" date="2019" name="Sci. Rep.">
        <title>Comparative genomics of chytrid fungi reveal insights into the obligate biotrophic and pathogenic lifestyle of Synchytrium endobioticum.</title>
        <authorList>
            <person name="van de Vossenberg B.T.L.H."/>
            <person name="Warris S."/>
            <person name="Nguyen H.D.T."/>
            <person name="van Gent-Pelzer M.P.E."/>
            <person name="Joly D.L."/>
            <person name="van de Geest H.C."/>
            <person name="Bonants P.J.M."/>
            <person name="Smith D.S."/>
            <person name="Levesque C.A."/>
            <person name="van der Lee T.A.J."/>
        </authorList>
    </citation>
    <scope>NUCLEOTIDE SEQUENCE [LARGE SCALE GENOMIC DNA]</scope>
    <source>
        <strain evidence="8 9">CBS 675.73</strain>
    </source>
</reference>
<dbReference type="FunFam" id="3.30.160.60:FF:000125">
    <property type="entry name" value="Putative zinc finger protein 143"/>
    <property type="match status" value="1"/>
</dbReference>
<dbReference type="GO" id="GO:0005634">
    <property type="term" value="C:nucleus"/>
    <property type="evidence" value="ECO:0007669"/>
    <property type="project" value="TreeGrafter"/>
</dbReference>
<dbReference type="Gene3D" id="3.30.160.60">
    <property type="entry name" value="Classic Zinc Finger"/>
    <property type="match status" value="3"/>
</dbReference>
<feature type="compositionally biased region" description="Low complexity" evidence="6">
    <location>
        <begin position="82"/>
        <end position="96"/>
    </location>
</feature>
<dbReference type="GO" id="GO:0000981">
    <property type="term" value="F:DNA-binding transcription factor activity, RNA polymerase II-specific"/>
    <property type="evidence" value="ECO:0007669"/>
    <property type="project" value="TreeGrafter"/>
</dbReference>
<gene>
    <name evidence="8" type="ORF">CcCBS67573_g05573</name>
</gene>
<dbReference type="Pfam" id="PF00096">
    <property type="entry name" value="zf-C2H2"/>
    <property type="match status" value="1"/>
</dbReference>